<dbReference type="InterPro" id="IPR029099">
    <property type="entry name" value="Pribosyltran_N"/>
</dbReference>
<dbReference type="GO" id="GO:0006164">
    <property type="term" value="P:purine nucleotide biosynthetic process"/>
    <property type="evidence" value="ECO:0007669"/>
    <property type="project" value="TreeGrafter"/>
</dbReference>
<evidence type="ECO:0000256" key="9">
    <source>
        <dbReference type="ARBA" id="ARBA00049535"/>
    </source>
</evidence>
<dbReference type="PROSITE" id="PS00114">
    <property type="entry name" value="PRPP_SYNTHASE"/>
    <property type="match status" value="1"/>
</dbReference>
<keyword evidence="8" id="KW-0460">Magnesium</keyword>
<dbReference type="InterPro" id="IPR005946">
    <property type="entry name" value="Rib-P_diPkinase"/>
</dbReference>
<evidence type="ECO:0000256" key="4">
    <source>
        <dbReference type="ARBA" id="ARBA00022727"/>
    </source>
</evidence>
<dbReference type="PANTHER" id="PTHR10210:SF41">
    <property type="entry name" value="RIBOSE-PHOSPHATE PYROPHOSPHOKINASE 1, CHLOROPLASTIC"/>
    <property type="match status" value="1"/>
</dbReference>
<dbReference type="GO" id="GO:0002189">
    <property type="term" value="C:ribose phosphate diphosphokinase complex"/>
    <property type="evidence" value="ECO:0007669"/>
    <property type="project" value="TreeGrafter"/>
</dbReference>
<dbReference type="eggNOG" id="COG0462">
    <property type="taxonomic scope" value="Bacteria"/>
</dbReference>
<comment type="catalytic activity">
    <reaction evidence="9">
        <text>D-ribose 5-phosphate + ATP = 5-phospho-alpha-D-ribose 1-diphosphate + AMP + H(+)</text>
        <dbReference type="Rhea" id="RHEA:15609"/>
        <dbReference type="ChEBI" id="CHEBI:15378"/>
        <dbReference type="ChEBI" id="CHEBI:30616"/>
        <dbReference type="ChEBI" id="CHEBI:58017"/>
        <dbReference type="ChEBI" id="CHEBI:78346"/>
        <dbReference type="ChEBI" id="CHEBI:456215"/>
        <dbReference type="EC" id="2.7.6.1"/>
    </reaction>
</comment>
<keyword evidence="6" id="KW-0418">Kinase</keyword>
<dbReference type="STRING" id="243272.MARTH_orf112"/>
<dbReference type="GO" id="GO:0005524">
    <property type="term" value="F:ATP binding"/>
    <property type="evidence" value="ECO:0007669"/>
    <property type="project" value="UniProtKB-KW"/>
</dbReference>
<evidence type="ECO:0000256" key="6">
    <source>
        <dbReference type="ARBA" id="ARBA00022777"/>
    </source>
</evidence>
<dbReference type="Proteomes" id="UP000008812">
    <property type="component" value="Chromosome"/>
</dbReference>
<dbReference type="NCBIfam" id="NF002320">
    <property type="entry name" value="PRK01259.1"/>
    <property type="match status" value="1"/>
</dbReference>
<dbReference type="EMBL" id="CP001047">
    <property type="protein sequence ID" value="ACF07053.1"/>
    <property type="molecule type" value="Genomic_DNA"/>
</dbReference>
<evidence type="ECO:0000256" key="8">
    <source>
        <dbReference type="ARBA" id="ARBA00022842"/>
    </source>
</evidence>
<dbReference type="GO" id="GO:0004749">
    <property type="term" value="F:ribose phosphate diphosphokinase activity"/>
    <property type="evidence" value="ECO:0007669"/>
    <property type="project" value="UniProtKB-EC"/>
</dbReference>
<evidence type="ECO:0000256" key="3">
    <source>
        <dbReference type="ARBA" id="ARBA00022723"/>
    </source>
</evidence>
<keyword evidence="3" id="KW-0479">Metal-binding</keyword>
<dbReference type="PANTHER" id="PTHR10210">
    <property type="entry name" value="RIBOSE-PHOSPHATE DIPHOSPHOKINASE FAMILY MEMBER"/>
    <property type="match status" value="1"/>
</dbReference>
<dbReference type="HOGENOM" id="CLU_033546_2_0_14"/>
<sequence length="324" mass="35768">MKAKQNNEIVIFGMENSQDLANKIGEHLNMPIVPVQKIKFADGEELLYSNEVVRNKTVFVICNTGKPVNDNLMGLLIFIDSLKRASAKAIIVVMTYYGYARQDRKASGRQPITAKLVADLLTVAGATKIITTDLHNPSIQGFFNIPVDDLGGQFIFSNELRKRKENYVIVSPDHGGAVRARQLSELLMHDEEIAIIDKRRTAPNKSEIMGVLGNVEGKNVIVYDDIIDTGGTIINAARILKQRGAKKIIIAATHGLFSRGFQMFEDEAIIDEVIVSDSTNHDDIAHFSKLKVISMAHFLSLVIGANINKTSITEVYDAFSKGIV</sequence>
<dbReference type="NCBIfam" id="TIGR01251">
    <property type="entry name" value="ribP_PPkin"/>
    <property type="match status" value="1"/>
</dbReference>
<dbReference type="GO" id="GO:0000287">
    <property type="term" value="F:magnesium ion binding"/>
    <property type="evidence" value="ECO:0007669"/>
    <property type="project" value="InterPro"/>
</dbReference>
<evidence type="ECO:0000256" key="1">
    <source>
        <dbReference type="ARBA" id="ARBA00013247"/>
    </source>
</evidence>
<organism evidence="11 12">
    <name type="scientific">Metamycoplasma arthritidis (strain 158L3-1)</name>
    <name type="common">Mycoplasma arthritidis</name>
    <dbReference type="NCBI Taxonomy" id="243272"/>
    <lineage>
        <taxon>Bacteria</taxon>
        <taxon>Bacillati</taxon>
        <taxon>Mycoplasmatota</taxon>
        <taxon>Mycoplasmoidales</taxon>
        <taxon>Metamycoplasmataceae</taxon>
        <taxon>Metamycoplasma</taxon>
    </lineage>
</organism>
<proteinExistence type="predicted"/>
<dbReference type="GO" id="GO:0016301">
    <property type="term" value="F:kinase activity"/>
    <property type="evidence" value="ECO:0007669"/>
    <property type="project" value="UniProtKB-KW"/>
</dbReference>
<dbReference type="InterPro" id="IPR000836">
    <property type="entry name" value="PRTase_dom"/>
</dbReference>
<dbReference type="Pfam" id="PF14572">
    <property type="entry name" value="Pribosyl_synth"/>
    <property type="match status" value="1"/>
</dbReference>
<evidence type="ECO:0000313" key="12">
    <source>
        <dbReference type="Proteomes" id="UP000008812"/>
    </source>
</evidence>
<dbReference type="Pfam" id="PF13793">
    <property type="entry name" value="Pribosyltran_N"/>
    <property type="match status" value="1"/>
</dbReference>
<dbReference type="KEGG" id="mat:MARTH_orf112"/>
<dbReference type="Gene3D" id="3.40.50.2020">
    <property type="match status" value="2"/>
</dbReference>
<dbReference type="EC" id="2.7.6.1" evidence="1"/>
<evidence type="ECO:0000256" key="7">
    <source>
        <dbReference type="ARBA" id="ARBA00022840"/>
    </source>
</evidence>
<protein>
    <recommendedName>
        <fullName evidence="1">ribose-phosphate diphosphokinase</fullName>
        <ecNumber evidence="1">2.7.6.1</ecNumber>
    </recommendedName>
</protein>
<dbReference type="CDD" id="cd06223">
    <property type="entry name" value="PRTases_typeI"/>
    <property type="match status" value="1"/>
</dbReference>
<dbReference type="GO" id="GO:0006015">
    <property type="term" value="P:5-phosphoribose 1-diphosphate biosynthetic process"/>
    <property type="evidence" value="ECO:0007669"/>
    <property type="project" value="TreeGrafter"/>
</dbReference>
<name>B3PM01_META1</name>
<dbReference type="SMART" id="SM01400">
    <property type="entry name" value="Pribosyltran_N"/>
    <property type="match status" value="1"/>
</dbReference>
<dbReference type="FunFam" id="3.40.50.2020:FF:000007">
    <property type="entry name" value="Ribose-phosphate pyrophosphokinase"/>
    <property type="match status" value="1"/>
</dbReference>
<evidence type="ECO:0000313" key="11">
    <source>
        <dbReference type="EMBL" id="ACF07053.1"/>
    </source>
</evidence>
<dbReference type="AlphaFoldDB" id="B3PM01"/>
<keyword evidence="12" id="KW-1185">Reference proteome</keyword>
<accession>B3PM01</accession>
<evidence type="ECO:0000256" key="2">
    <source>
        <dbReference type="ARBA" id="ARBA00022679"/>
    </source>
</evidence>
<keyword evidence="7" id="KW-0067">ATP-binding</keyword>
<evidence type="ECO:0000259" key="10">
    <source>
        <dbReference type="Pfam" id="PF13793"/>
    </source>
</evidence>
<dbReference type="RefSeq" id="WP_012498010.1">
    <property type="nucleotide sequence ID" value="NC_011025.1"/>
</dbReference>
<dbReference type="InterPro" id="IPR029057">
    <property type="entry name" value="PRTase-like"/>
</dbReference>
<keyword evidence="2" id="KW-0808">Transferase</keyword>
<keyword evidence="4" id="KW-0545">Nucleotide biosynthesis</keyword>
<reference evidence="11 12" key="1">
    <citation type="journal article" date="2008" name="Infect. Immun.">
        <title>Genome of Mycoplasma arthritidis.</title>
        <authorList>
            <person name="Dybvig K."/>
            <person name="Zuhua C."/>
            <person name="Lao P."/>
            <person name="Jordan D.S."/>
            <person name="French C.T."/>
            <person name="Tu A.H."/>
            <person name="Loraine A.E."/>
        </authorList>
    </citation>
    <scope>NUCLEOTIDE SEQUENCE [LARGE SCALE GENOMIC DNA]</scope>
    <source>
        <strain evidence="11 12">158L3-1</strain>
    </source>
</reference>
<dbReference type="GO" id="GO:0009156">
    <property type="term" value="P:ribonucleoside monophosphate biosynthetic process"/>
    <property type="evidence" value="ECO:0007669"/>
    <property type="project" value="InterPro"/>
</dbReference>
<dbReference type="SUPFAM" id="SSF53271">
    <property type="entry name" value="PRTase-like"/>
    <property type="match status" value="1"/>
</dbReference>
<keyword evidence="5" id="KW-0547">Nucleotide-binding</keyword>
<evidence type="ECO:0000256" key="5">
    <source>
        <dbReference type="ARBA" id="ARBA00022741"/>
    </source>
</evidence>
<feature type="domain" description="Ribose-phosphate pyrophosphokinase N-terminal" evidence="10">
    <location>
        <begin position="9"/>
        <end position="125"/>
    </location>
</feature>
<dbReference type="GO" id="GO:0005737">
    <property type="term" value="C:cytoplasm"/>
    <property type="evidence" value="ECO:0007669"/>
    <property type="project" value="TreeGrafter"/>
</dbReference>
<gene>
    <name evidence="11" type="primary">prsA</name>
    <name evidence="11" type="ordered locus">MARTH_orf112</name>
</gene>
<dbReference type="InterPro" id="IPR000842">
    <property type="entry name" value="PRib_PP_synth_CS"/>
</dbReference>